<dbReference type="PANTHER" id="PTHR43547">
    <property type="entry name" value="TWO-COMPONENT HISTIDINE KINASE"/>
    <property type="match status" value="1"/>
</dbReference>
<gene>
    <name evidence="5" type="ORF">U14_03743</name>
</gene>
<keyword evidence="3" id="KW-0597">Phosphoprotein</keyword>
<dbReference type="SUPFAM" id="SSF55874">
    <property type="entry name" value="ATPase domain of HSP90 chaperone/DNA topoisomerase II/histidine kinase"/>
    <property type="match status" value="1"/>
</dbReference>
<dbReference type="Pfam" id="PF07495">
    <property type="entry name" value="Y_Y_Y"/>
    <property type="match status" value="1"/>
</dbReference>
<keyword evidence="5" id="KW-0808">Transferase</keyword>
<dbReference type="Pfam" id="PF02518">
    <property type="entry name" value="HATPase_c"/>
    <property type="match status" value="1"/>
</dbReference>
<feature type="domain" description="Histidine kinase" evidence="4">
    <location>
        <begin position="1050"/>
        <end position="1267"/>
    </location>
</feature>
<dbReference type="GO" id="GO:0000155">
    <property type="term" value="F:phosphorelay sensor kinase activity"/>
    <property type="evidence" value="ECO:0007669"/>
    <property type="project" value="TreeGrafter"/>
</dbReference>
<dbReference type="InterPro" id="IPR029016">
    <property type="entry name" value="GAF-like_dom_sf"/>
</dbReference>
<dbReference type="SUPFAM" id="SSF55781">
    <property type="entry name" value="GAF domain-like"/>
    <property type="match status" value="1"/>
</dbReference>
<evidence type="ECO:0000256" key="2">
    <source>
        <dbReference type="ARBA" id="ARBA00012438"/>
    </source>
</evidence>
<dbReference type="Pfam" id="PF07494">
    <property type="entry name" value="Reg_prop"/>
    <property type="match status" value="8"/>
</dbReference>
<sequence length="1284" mass="143152">MWGFLTVVITFISLNAQAREETLTVRRLSGTEAFSDAAPQAIMQDRAGFIWIGMADGLKKFDGYSVLSYRQAQGLANLSVTALFQDTAGALWVGTDGGGLYRFDSEQQHFIAYRHDPHKTNSLSDDHITALAGDQQHLWVGTTDGLNAFDLKNATWTRYRFQQENPQSLSHSEVTALCVDRNGGLWVGTIAGLNRFEAATGTFTRYTHDLVNQNSLSSNRITAVQQDRLGMLWIGTADGGVNRFDPAKDLWHAYRHDEANLDSLTADQITSVLPDRDGIIWIGTEKTGVNRLDTATDSATAYIASPGRQNGLSSNAIRLLFQDRGGLIWVSSDAGLDLFSPNALQTFLQQYTPDPQRPTQSLSGDFVTAVAEDREGMLWIGTANGLNRLDQQRGTITQFHHQEGNSYSLNDEVISALLEDRRENLWVGTWQKGLNRFDRQAGQFISYTHDFNRPNSLSDDNIFALYEDREGTLWVGTRNGLNRHDAATDSFAAYVSNFVNPASGPADNRISAIYEDREGVLWIGTWRGLSKFDRAAQTFTHYRHDSTKPNSLIFDSISGIFEDSTGTLWVMTWQGTCRFDRQNGTCAPFGEQNGLAGGNVKKIHEDRSGNLWLTTDKGISRLNLASGKIANYSEDDGLPKGDMLYSGVYTSWGRLFLGSSNGLIAFFPDRVAPNEHIPPIALTAFTRFAKNGEQERSIPTGKTLELRSTDSGFSFEFAALDYAAPNRNQYAYRLEGVSTEWIMTGSKRTVEQFNPGVGEYTFSIKGSNNQGVWNETGLQLRVKISPVWWQTWWARTLFGLAALAVVSIAPISYSLAQMRARKHAEAITEQVRLGNLKLTAARNEAERHAENLRVVNDVGRQLTSEIHLAEKQILELIYQQLGRLMDNRTMYIALYDESRQRLTFPLAVENGKRKEYPSRIVELDEAQKGGLTEEVIRTRAALNLSQVETFCQEKQIRLPVAPIPKSWMGVPMIAENNVIGVITLLNDEQENAYSSDDLEVLQILTAQAAVAIENARLYEQVSQQVINLEAANRRIAETQDMLTRSIIATDFVHRLNNLAGTIPIWVDMISEELQHHPCDCTEVRNYLDNISTDTDKLLRAAEQLKISYRETAIDMVFVLQSMLRQVRIQYNNEMKAGHLRIVEQVQPDLHKVWGRSPILANVIYNVISNALEAIFEKGGGTLTVTAVNDLDARHLDVVRIDIADTGVGIAKDDLSRIFATFFSTKGEGRGYGLWRTKSVIENLGGHIDAESEEGVGSVFTIFLPHADLKLAASPDSGMESEGRA</sequence>
<dbReference type="Pfam" id="PF13185">
    <property type="entry name" value="GAF_2"/>
    <property type="match status" value="1"/>
</dbReference>
<dbReference type="InterPro" id="IPR036890">
    <property type="entry name" value="HATPase_C_sf"/>
</dbReference>
<dbReference type="InterPro" id="IPR004358">
    <property type="entry name" value="Sig_transdc_His_kin-like_C"/>
</dbReference>
<dbReference type="Proteomes" id="UP000030700">
    <property type="component" value="Unassembled WGS sequence"/>
</dbReference>
<keyword evidence="5" id="KW-0418">Kinase</keyword>
<dbReference type="PRINTS" id="PR00344">
    <property type="entry name" value="BCTRLSENSOR"/>
</dbReference>
<dbReference type="Gene3D" id="2.130.10.10">
    <property type="entry name" value="YVTN repeat-like/Quinoprotein amine dehydrogenase"/>
    <property type="match status" value="2"/>
</dbReference>
<organism evidence="5">
    <name type="scientific">Candidatus Moduliflexus flocculans</name>
    <dbReference type="NCBI Taxonomy" id="1499966"/>
    <lineage>
        <taxon>Bacteria</taxon>
        <taxon>Candidatus Moduliflexota</taxon>
        <taxon>Candidatus Moduliflexia</taxon>
        <taxon>Candidatus Moduliflexales</taxon>
        <taxon>Candidatus Moduliflexaceae</taxon>
    </lineage>
</organism>
<dbReference type="Gene3D" id="3.30.450.40">
    <property type="match status" value="1"/>
</dbReference>
<dbReference type="EMBL" id="DF820458">
    <property type="protein sequence ID" value="GAK52492.1"/>
    <property type="molecule type" value="Genomic_DNA"/>
</dbReference>
<dbReference type="EC" id="2.7.13.3" evidence="2"/>
<accession>A0A081BQ26</accession>
<dbReference type="STRING" id="1499966.U14_03743"/>
<dbReference type="InterPro" id="IPR015943">
    <property type="entry name" value="WD40/YVTN_repeat-like_dom_sf"/>
</dbReference>
<name>A0A081BQ26_9BACT</name>
<dbReference type="InterPro" id="IPR003594">
    <property type="entry name" value="HATPase_dom"/>
</dbReference>
<dbReference type="SMART" id="SM00387">
    <property type="entry name" value="HATPase_c"/>
    <property type="match status" value="1"/>
</dbReference>
<dbReference type="InterPro" id="IPR011123">
    <property type="entry name" value="Y_Y_Y"/>
</dbReference>
<dbReference type="InterPro" id="IPR005467">
    <property type="entry name" value="His_kinase_dom"/>
</dbReference>
<dbReference type="InterPro" id="IPR011110">
    <property type="entry name" value="Reg_prop"/>
</dbReference>
<dbReference type="SUPFAM" id="SSF63829">
    <property type="entry name" value="Calcium-dependent phosphotriesterase"/>
    <property type="match status" value="2"/>
</dbReference>
<dbReference type="Gene3D" id="2.60.40.10">
    <property type="entry name" value="Immunoglobulins"/>
    <property type="match status" value="1"/>
</dbReference>
<evidence type="ECO:0000256" key="3">
    <source>
        <dbReference type="ARBA" id="ARBA00022553"/>
    </source>
</evidence>
<evidence type="ECO:0000256" key="1">
    <source>
        <dbReference type="ARBA" id="ARBA00000085"/>
    </source>
</evidence>
<keyword evidence="6" id="KW-1185">Reference proteome</keyword>
<evidence type="ECO:0000259" key="4">
    <source>
        <dbReference type="PROSITE" id="PS50109"/>
    </source>
</evidence>
<dbReference type="PROSITE" id="PS50109">
    <property type="entry name" value="HIS_KIN"/>
    <property type="match status" value="1"/>
</dbReference>
<evidence type="ECO:0000313" key="5">
    <source>
        <dbReference type="EMBL" id="GAK52492.1"/>
    </source>
</evidence>
<protein>
    <recommendedName>
        <fullName evidence="2">histidine kinase</fullName>
        <ecNumber evidence="2">2.7.13.3</ecNumber>
    </recommendedName>
</protein>
<proteinExistence type="predicted"/>
<dbReference type="InterPro" id="IPR003018">
    <property type="entry name" value="GAF"/>
</dbReference>
<dbReference type="PANTHER" id="PTHR43547:SF2">
    <property type="entry name" value="HYBRID SIGNAL TRANSDUCTION HISTIDINE KINASE C"/>
    <property type="match status" value="1"/>
</dbReference>
<evidence type="ECO:0000313" key="6">
    <source>
        <dbReference type="Proteomes" id="UP000030700"/>
    </source>
</evidence>
<dbReference type="Gene3D" id="3.30.565.10">
    <property type="entry name" value="Histidine kinase-like ATPase, C-terminal domain"/>
    <property type="match status" value="1"/>
</dbReference>
<dbReference type="HOGENOM" id="CLU_000445_28_2_0"/>
<reference evidence="5" key="1">
    <citation type="journal article" date="2015" name="PeerJ">
        <title>First genomic representation of candidate bacterial phylum KSB3 points to enhanced environmental sensing as a trigger of wastewater bulking.</title>
        <authorList>
            <person name="Sekiguchi Y."/>
            <person name="Ohashi A."/>
            <person name="Parks D.H."/>
            <person name="Yamauchi T."/>
            <person name="Tyson G.W."/>
            <person name="Hugenholtz P."/>
        </authorList>
    </citation>
    <scope>NUCLEOTIDE SEQUENCE [LARGE SCALE GENOMIC DNA]</scope>
</reference>
<dbReference type="SMART" id="SM00065">
    <property type="entry name" value="GAF"/>
    <property type="match status" value="1"/>
</dbReference>
<dbReference type="InterPro" id="IPR013783">
    <property type="entry name" value="Ig-like_fold"/>
</dbReference>
<comment type="catalytic activity">
    <reaction evidence="1">
        <text>ATP + protein L-histidine = ADP + protein N-phospho-L-histidine.</text>
        <dbReference type="EC" id="2.7.13.3"/>
    </reaction>
</comment>